<evidence type="ECO:0000313" key="2">
    <source>
        <dbReference type="Proteomes" id="UP001162131"/>
    </source>
</evidence>
<organism evidence="1 2">
    <name type="scientific">Blepharisma stoltei</name>
    <dbReference type="NCBI Taxonomy" id="1481888"/>
    <lineage>
        <taxon>Eukaryota</taxon>
        <taxon>Sar</taxon>
        <taxon>Alveolata</taxon>
        <taxon>Ciliophora</taxon>
        <taxon>Postciliodesmatophora</taxon>
        <taxon>Heterotrichea</taxon>
        <taxon>Heterotrichida</taxon>
        <taxon>Blepharismidae</taxon>
        <taxon>Blepharisma</taxon>
    </lineage>
</organism>
<sequence length="66" mass="7887">MVYFPSIDNFLEISSENSCQIAYSFLHDFFLALSQFFDFFYNHNWFGYNFSCISVLFNRILKLNCG</sequence>
<dbReference type="Proteomes" id="UP001162131">
    <property type="component" value="Unassembled WGS sequence"/>
</dbReference>
<dbReference type="EMBL" id="CAJZBQ010000044">
    <property type="protein sequence ID" value="CAG9327964.1"/>
    <property type="molecule type" value="Genomic_DNA"/>
</dbReference>
<proteinExistence type="predicted"/>
<reference evidence="1" key="1">
    <citation type="submission" date="2021-09" db="EMBL/GenBank/DDBJ databases">
        <authorList>
            <consortium name="AG Swart"/>
            <person name="Singh M."/>
            <person name="Singh A."/>
            <person name="Seah K."/>
            <person name="Emmerich C."/>
        </authorList>
    </citation>
    <scope>NUCLEOTIDE SEQUENCE</scope>
    <source>
        <strain evidence="1">ATCC30299</strain>
    </source>
</reference>
<accession>A0AAU9K1Y8</accession>
<keyword evidence="2" id="KW-1185">Reference proteome</keyword>
<dbReference type="AlphaFoldDB" id="A0AAU9K1Y8"/>
<comment type="caution">
    <text evidence="1">The sequence shown here is derived from an EMBL/GenBank/DDBJ whole genome shotgun (WGS) entry which is preliminary data.</text>
</comment>
<protein>
    <submittedName>
        <fullName evidence="1">Uncharacterized protein</fullName>
    </submittedName>
</protein>
<name>A0AAU9K1Y8_9CILI</name>
<evidence type="ECO:0000313" key="1">
    <source>
        <dbReference type="EMBL" id="CAG9327964.1"/>
    </source>
</evidence>
<gene>
    <name evidence="1" type="ORF">BSTOLATCC_MIC44584</name>
</gene>